<reference evidence="2" key="1">
    <citation type="submission" date="2019-07" db="EMBL/GenBank/DDBJ databases">
        <title>De Novo Assembly of kiwifruit Actinidia rufa.</title>
        <authorList>
            <person name="Sugita-Konishi S."/>
            <person name="Sato K."/>
            <person name="Mori E."/>
            <person name="Abe Y."/>
            <person name="Kisaki G."/>
            <person name="Hamano K."/>
            <person name="Suezawa K."/>
            <person name="Otani M."/>
            <person name="Fukuda T."/>
            <person name="Manabe T."/>
            <person name="Gomi K."/>
            <person name="Tabuchi M."/>
            <person name="Akimitsu K."/>
            <person name="Kataoka I."/>
        </authorList>
    </citation>
    <scope>NUCLEOTIDE SEQUENCE [LARGE SCALE GENOMIC DNA]</scope>
    <source>
        <strain evidence="2">cv. Fuchu</strain>
    </source>
</reference>
<protein>
    <submittedName>
        <fullName evidence="1">Uncharacterized protein</fullName>
    </submittedName>
</protein>
<gene>
    <name evidence="1" type="ORF">Acr_00g0083470</name>
</gene>
<name>A0A7J0DVJ1_9ERIC</name>
<sequence>MADDGVWTMMNTYCFIGVIARFKKGSGWRSSAVIQGEKAIGSLAEGDEAGRPIPELGAPKQTDSLFDAQKYLSDEIDLWLFGEEEEEHDFFSSTTATSVSEMFLSDCVMDLFVCLFAIMLMCGKSTVQKSTKSSLPNGGGLLEQALRQVFQINGGIDGKYYTPIIQEDKLSVKRTWCWAQYCWRKGSGLLDASDMVNDDVSGKCFQSTPAVSEGSKQDLTSDQVSICSGR</sequence>
<accession>A0A7J0DVJ1</accession>
<keyword evidence="2" id="KW-1185">Reference proteome</keyword>
<evidence type="ECO:0000313" key="1">
    <source>
        <dbReference type="EMBL" id="GFS43079.1"/>
    </source>
</evidence>
<proteinExistence type="predicted"/>
<dbReference type="EMBL" id="BJWL01000410">
    <property type="protein sequence ID" value="GFS43079.1"/>
    <property type="molecule type" value="Genomic_DNA"/>
</dbReference>
<dbReference type="Proteomes" id="UP000585474">
    <property type="component" value="Unassembled WGS sequence"/>
</dbReference>
<dbReference type="AlphaFoldDB" id="A0A7J0DVJ1"/>
<comment type="caution">
    <text evidence="1">The sequence shown here is derived from an EMBL/GenBank/DDBJ whole genome shotgun (WGS) entry which is preliminary data.</text>
</comment>
<evidence type="ECO:0000313" key="2">
    <source>
        <dbReference type="Proteomes" id="UP000585474"/>
    </source>
</evidence>
<organism evidence="1 2">
    <name type="scientific">Actinidia rufa</name>
    <dbReference type="NCBI Taxonomy" id="165716"/>
    <lineage>
        <taxon>Eukaryota</taxon>
        <taxon>Viridiplantae</taxon>
        <taxon>Streptophyta</taxon>
        <taxon>Embryophyta</taxon>
        <taxon>Tracheophyta</taxon>
        <taxon>Spermatophyta</taxon>
        <taxon>Magnoliopsida</taxon>
        <taxon>eudicotyledons</taxon>
        <taxon>Gunneridae</taxon>
        <taxon>Pentapetalae</taxon>
        <taxon>asterids</taxon>
        <taxon>Ericales</taxon>
        <taxon>Actinidiaceae</taxon>
        <taxon>Actinidia</taxon>
    </lineage>
</organism>